<gene>
    <name evidence="1" type="ORF">US45_C0013G0001</name>
</gene>
<evidence type="ECO:0000313" key="2">
    <source>
        <dbReference type="Proteomes" id="UP000034701"/>
    </source>
</evidence>
<name>A0A0G0JXR3_9BACT</name>
<comment type="caution">
    <text evidence="1">The sequence shown here is derived from an EMBL/GenBank/DDBJ whole genome shotgun (WGS) entry which is preliminary data.</text>
</comment>
<organism evidence="1 2">
    <name type="scientific">Candidatus Nomurabacteria bacterium GW2011_GWA1_37_20</name>
    <dbReference type="NCBI Taxonomy" id="1618729"/>
    <lineage>
        <taxon>Bacteria</taxon>
        <taxon>Candidatus Nomuraibacteriota</taxon>
    </lineage>
</organism>
<feature type="non-terminal residue" evidence="1">
    <location>
        <position position="216"/>
    </location>
</feature>
<accession>A0A0G0JXR3</accession>
<dbReference type="Proteomes" id="UP000034701">
    <property type="component" value="Unassembled WGS sequence"/>
</dbReference>
<proteinExistence type="predicted"/>
<reference evidence="1 2" key="1">
    <citation type="journal article" date="2015" name="Nature">
        <title>rRNA introns, odd ribosomes, and small enigmatic genomes across a large radiation of phyla.</title>
        <authorList>
            <person name="Brown C.T."/>
            <person name="Hug L.A."/>
            <person name="Thomas B.C."/>
            <person name="Sharon I."/>
            <person name="Castelle C.J."/>
            <person name="Singh A."/>
            <person name="Wilkins M.J."/>
            <person name="Williams K.H."/>
            <person name="Banfield J.F."/>
        </authorList>
    </citation>
    <scope>NUCLEOTIDE SEQUENCE [LARGE SCALE GENOMIC DNA]</scope>
</reference>
<evidence type="ECO:0000313" key="1">
    <source>
        <dbReference type="EMBL" id="KKQ33096.1"/>
    </source>
</evidence>
<dbReference type="AlphaFoldDB" id="A0A0G0JXR3"/>
<dbReference type="EMBL" id="LBTA01000013">
    <property type="protein sequence ID" value="KKQ33096.1"/>
    <property type="molecule type" value="Genomic_DNA"/>
</dbReference>
<protein>
    <submittedName>
        <fullName evidence="1">Uncharacterized protein</fullName>
    </submittedName>
</protein>
<sequence length="216" mass="24518">MLAEDKNLKDSEQNSIAPYGTNFQDMSVTLSYTKTNKLITALYMVTDIMDKEEPIRNKLRTLGLEILSDIPTMSKGIFDIQKIDQVMSFLNIASAMNFISEMNCAVLKKEFLELKQSIQEQIDIKPAWLEEFFLNPKSIGHTKPANRQQTKTRIGVQKGSTLMKALSDKIDFEARPNMLGLASRAQDFNILKKKRRDDIIAIIRNNGGSATIKDIR</sequence>